<dbReference type="EMBL" id="UZAF01022114">
    <property type="protein sequence ID" value="VDO83163.1"/>
    <property type="molecule type" value="Genomic_DNA"/>
</dbReference>
<proteinExistence type="predicted"/>
<protein>
    <submittedName>
        <fullName evidence="1">Uncharacterized protein</fullName>
    </submittedName>
</protein>
<accession>A0A3P7ZXM0</accession>
<organism evidence="1 2">
    <name type="scientific">Haemonchus placei</name>
    <name type="common">Barber's pole worm</name>
    <dbReference type="NCBI Taxonomy" id="6290"/>
    <lineage>
        <taxon>Eukaryota</taxon>
        <taxon>Metazoa</taxon>
        <taxon>Ecdysozoa</taxon>
        <taxon>Nematoda</taxon>
        <taxon>Chromadorea</taxon>
        <taxon>Rhabditida</taxon>
        <taxon>Rhabditina</taxon>
        <taxon>Rhabditomorpha</taxon>
        <taxon>Strongyloidea</taxon>
        <taxon>Trichostrongylidae</taxon>
        <taxon>Haemonchus</taxon>
    </lineage>
</organism>
<reference evidence="1 2" key="1">
    <citation type="submission" date="2018-11" db="EMBL/GenBank/DDBJ databases">
        <authorList>
            <consortium name="Pathogen Informatics"/>
        </authorList>
    </citation>
    <scope>NUCLEOTIDE SEQUENCE [LARGE SCALE GENOMIC DNA]</scope>
    <source>
        <strain evidence="1 2">MHpl1</strain>
    </source>
</reference>
<gene>
    <name evidence="1" type="ORF">HPLM_LOCUS20341</name>
</gene>
<dbReference type="AlphaFoldDB" id="A0A3P7ZXM0"/>
<dbReference type="Proteomes" id="UP000268014">
    <property type="component" value="Unassembled WGS sequence"/>
</dbReference>
<evidence type="ECO:0000313" key="2">
    <source>
        <dbReference type="Proteomes" id="UP000268014"/>
    </source>
</evidence>
<keyword evidence="2" id="KW-1185">Reference proteome</keyword>
<sequence>MSDRNFPVTNRIGPNLGRLVCDASVGLRGLAMSRDITVPLRFLKDVIQIPYKHVPYSVSSQVSFRLPGGV</sequence>
<name>A0A3P7ZXM0_HAEPC</name>
<evidence type="ECO:0000313" key="1">
    <source>
        <dbReference type="EMBL" id="VDO83163.1"/>
    </source>
</evidence>